<organism evidence="1 2">
    <name type="scientific">Trichonephila clavata</name>
    <name type="common">Joro spider</name>
    <name type="synonym">Nephila clavata</name>
    <dbReference type="NCBI Taxonomy" id="2740835"/>
    <lineage>
        <taxon>Eukaryota</taxon>
        <taxon>Metazoa</taxon>
        <taxon>Ecdysozoa</taxon>
        <taxon>Arthropoda</taxon>
        <taxon>Chelicerata</taxon>
        <taxon>Arachnida</taxon>
        <taxon>Araneae</taxon>
        <taxon>Araneomorphae</taxon>
        <taxon>Entelegynae</taxon>
        <taxon>Araneoidea</taxon>
        <taxon>Nephilidae</taxon>
        <taxon>Trichonephila</taxon>
    </lineage>
</organism>
<accession>A0A8X6GM44</accession>
<comment type="caution">
    <text evidence="1">The sequence shown here is derived from an EMBL/GenBank/DDBJ whole genome shotgun (WGS) entry which is preliminary data.</text>
</comment>
<proteinExistence type="predicted"/>
<dbReference type="OrthoDB" id="6470111at2759"/>
<evidence type="ECO:0000313" key="1">
    <source>
        <dbReference type="EMBL" id="GFR06958.1"/>
    </source>
</evidence>
<dbReference type="Proteomes" id="UP000887116">
    <property type="component" value="Unassembled WGS sequence"/>
</dbReference>
<sequence length="89" mass="10309">MNLIFVLHCPLWMQNPHCLGFTFEGHAAHYPVNGQDTASLKTEGHFFPILHPGNCCRTNLWEAMPQSGWTNYFIVLAFWGKIMDLYHFP</sequence>
<evidence type="ECO:0000313" key="2">
    <source>
        <dbReference type="Proteomes" id="UP000887116"/>
    </source>
</evidence>
<dbReference type="AlphaFoldDB" id="A0A8X6GM44"/>
<dbReference type="EMBL" id="BMAO01006209">
    <property type="protein sequence ID" value="GFR06958.1"/>
    <property type="molecule type" value="Genomic_DNA"/>
</dbReference>
<reference evidence="1" key="1">
    <citation type="submission" date="2020-07" db="EMBL/GenBank/DDBJ databases">
        <title>Multicomponent nature underlies the extraordinary mechanical properties of spider dragline silk.</title>
        <authorList>
            <person name="Kono N."/>
            <person name="Nakamura H."/>
            <person name="Mori M."/>
            <person name="Yoshida Y."/>
            <person name="Ohtoshi R."/>
            <person name="Malay A.D."/>
            <person name="Moran D.A.P."/>
            <person name="Tomita M."/>
            <person name="Numata K."/>
            <person name="Arakawa K."/>
        </authorList>
    </citation>
    <scope>NUCLEOTIDE SEQUENCE</scope>
</reference>
<name>A0A8X6GM44_TRICU</name>
<gene>
    <name evidence="1" type="ORF">TNCT_115271</name>
</gene>
<keyword evidence="2" id="KW-1185">Reference proteome</keyword>
<protein>
    <submittedName>
        <fullName evidence="1">Uncharacterized protein</fullName>
    </submittedName>
</protein>